<dbReference type="SUPFAM" id="SSF53335">
    <property type="entry name" value="S-adenosyl-L-methionine-dependent methyltransferases"/>
    <property type="match status" value="1"/>
</dbReference>
<keyword evidence="13" id="KW-1185">Reference proteome</keyword>
<evidence type="ECO:0000256" key="6">
    <source>
        <dbReference type="ARBA" id="ARBA00022691"/>
    </source>
</evidence>
<evidence type="ECO:0000313" key="12">
    <source>
        <dbReference type="EnsemblMetazoa" id="CLYHEMP000182.1"/>
    </source>
</evidence>
<dbReference type="OrthoDB" id="47276at2759"/>
<evidence type="ECO:0000313" key="13">
    <source>
        <dbReference type="Proteomes" id="UP000594262"/>
    </source>
</evidence>
<dbReference type="EC" id="2.1.1.33" evidence="11"/>
<evidence type="ECO:0000256" key="4">
    <source>
        <dbReference type="ARBA" id="ARBA00022603"/>
    </source>
</evidence>
<evidence type="ECO:0000256" key="11">
    <source>
        <dbReference type="HAMAP-Rule" id="MF_03055"/>
    </source>
</evidence>
<feature type="binding site" evidence="11">
    <location>
        <begin position="231"/>
        <end position="233"/>
    </location>
    <ligand>
        <name>S-adenosyl-L-methionine</name>
        <dbReference type="ChEBI" id="CHEBI:59789"/>
    </ligand>
</feature>
<accession>A0A7M5UJI8</accession>
<comment type="subcellular location">
    <subcellularLocation>
        <location evidence="2 11">Nucleus</location>
    </subcellularLocation>
</comment>
<dbReference type="PANTHER" id="PTHR23417:SF16">
    <property type="entry name" value="TRNA (GUANINE-N(7)-)-METHYLTRANSFERASE"/>
    <property type="match status" value="1"/>
</dbReference>
<evidence type="ECO:0000256" key="5">
    <source>
        <dbReference type="ARBA" id="ARBA00022679"/>
    </source>
</evidence>
<comment type="function">
    <text evidence="11">Catalyzes the formation of N(7)-methylguanine at position 46 (m7G46) in tRNA.</text>
</comment>
<feature type="active site" evidence="11">
    <location>
        <position position="156"/>
    </location>
</feature>
<dbReference type="AlphaFoldDB" id="A0A7M5UJI8"/>
<dbReference type="InterPro" id="IPR029063">
    <property type="entry name" value="SAM-dependent_MTases_sf"/>
</dbReference>
<dbReference type="Pfam" id="PF02390">
    <property type="entry name" value="Methyltransf_4"/>
    <property type="match status" value="1"/>
</dbReference>
<dbReference type="GO" id="GO:0106143">
    <property type="term" value="C:tRNA (m7G46) methyltransferase complex"/>
    <property type="evidence" value="ECO:0007669"/>
    <property type="project" value="UniProtKB-ARBA"/>
</dbReference>
<name>A0A7M5UJI8_9CNID</name>
<keyword evidence="3 11" id="KW-0820">tRNA-binding</keyword>
<evidence type="ECO:0000256" key="2">
    <source>
        <dbReference type="ARBA" id="ARBA00004123"/>
    </source>
</evidence>
<dbReference type="GO" id="GO:0005634">
    <property type="term" value="C:nucleus"/>
    <property type="evidence" value="ECO:0007669"/>
    <property type="project" value="UniProtKB-SubCell"/>
</dbReference>
<dbReference type="GO" id="GO:0000049">
    <property type="term" value="F:tRNA binding"/>
    <property type="evidence" value="ECO:0007669"/>
    <property type="project" value="UniProtKB-UniRule"/>
</dbReference>
<dbReference type="PANTHER" id="PTHR23417">
    <property type="entry name" value="3-DEOXY-D-MANNO-OCTULOSONIC-ACID TRANSFERASE/TRNA GUANINE-N 7 - -METHYLTRANSFERASE"/>
    <property type="match status" value="1"/>
</dbReference>
<keyword evidence="7 11" id="KW-0819">tRNA processing</keyword>
<dbReference type="Proteomes" id="UP000594262">
    <property type="component" value="Unplaced"/>
</dbReference>
<dbReference type="UniPathway" id="UPA00989"/>
<protein>
    <recommendedName>
        <fullName evidence="11">tRNA (guanine-N(7)-)-methyltransferase</fullName>
        <ecNumber evidence="11">2.1.1.33</ecNumber>
    </recommendedName>
    <alternativeName>
        <fullName evidence="11">tRNA (guanine(46)-N(7))-methyltransferase</fullName>
    </alternativeName>
    <alternativeName>
        <fullName evidence="11">tRNA(m7G46)-methyltransferase</fullName>
    </alternativeName>
</protein>
<keyword evidence="9 11" id="KW-0539">Nucleus</keyword>
<keyword evidence="5 11" id="KW-0808">Transferase</keyword>
<evidence type="ECO:0000256" key="9">
    <source>
        <dbReference type="ARBA" id="ARBA00023242"/>
    </source>
</evidence>
<feature type="binding site" evidence="11">
    <location>
        <begin position="133"/>
        <end position="134"/>
    </location>
    <ligand>
        <name>S-adenosyl-L-methionine</name>
        <dbReference type="ChEBI" id="CHEBI:59789"/>
    </ligand>
</feature>
<dbReference type="NCBIfam" id="TIGR00091">
    <property type="entry name" value="tRNA (guanosine(46)-N7)-methyltransferase TrmB"/>
    <property type="match status" value="1"/>
</dbReference>
<keyword evidence="6 11" id="KW-0949">S-adenosyl-L-methionine</keyword>
<evidence type="ECO:0000256" key="8">
    <source>
        <dbReference type="ARBA" id="ARBA00022884"/>
    </source>
</evidence>
<feature type="binding site" evidence="11">
    <location>
        <begin position="97"/>
        <end position="98"/>
    </location>
    <ligand>
        <name>S-adenosyl-L-methionine</name>
        <dbReference type="ChEBI" id="CHEBI:59789"/>
    </ligand>
</feature>
<dbReference type="FunFam" id="3.40.50.150:FF:000060">
    <property type="entry name" value="tRNA (guanine-N(7)-)-methyltransferase"/>
    <property type="match status" value="1"/>
</dbReference>
<keyword evidence="4 11" id="KW-0489">Methyltransferase</keyword>
<proteinExistence type="inferred from homology"/>
<dbReference type="InterPro" id="IPR025763">
    <property type="entry name" value="Trm8_euk"/>
</dbReference>
<evidence type="ECO:0000256" key="3">
    <source>
        <dbReference type="ARBA" id="ARBA00022555"/>
    </source>
</evidence>
<evidence type="ECO:0000256" key="10">
    <source>
        <dbReference type="ARBA" id="ARBA00060552"/>
    </source>
</evidence>
<dbReference type="RefSeq" id="XP_066925730.1">
    <property type="nucleotide sequence ID" value="XM_067069629.1"/>
</dbReference>
<organism evidence="12 13">
    <name type="scientific">Clytia hemisphaerica</name>
    <dbReference type="NCBI Taxonomy" id="252671"/>
    <lineage>
        <taxon>Eukaryota</taxon>
        <taxon>Metazoa</taxon>
        <taxon>Cnidaria</taxon>
        <taxon>Hydrozoa</taxon>
        <taxon>Hydroidolina</taxon>
        <taxon>Leptothecata</taxon>
        <taxon>Obeliida</taxon>
        <taxon>Clytiidae</taxon>
        <taxon>Clytia</taxon>
    </lineage>
</organism>
<comment type="pathway">
    <text evidence="10 11">tRNA modification; N(7)-methylguanine-tRNA biosynthesis.</text>
</comment>
<dbReference type="PROSITE" id="PS51625">
    <property type="entry name" value="SAM_MT_TRMB"/>
    <property type="match status" value="1"/>
</dbReference>
<comment type="similarity">
    <text evidence="11">Belongs to the class I-like SAM-binding methyltransferase superfamily. TrmB family.</text>
</comment>
<feature type="binding site" evidence="11">
    <location>
        <position position="74"/>
    </location>
    <ligand>
        <name>S-adenosyl-L-methionine</name>
        <dbReference type="ChEBI" id="CHEBI:59789"/>
    </ligand>
</feature>
<dbReference type="Gene3D" id="3.40.50.150">
    <property type="entry name" value="Vaccinia Virus protein VP39"/>
    <property type="match status" value="1"/>
</dbReference>
<evidence type="ECO:0000256" key="1">
    <source>
        <dbReference type="ARBA" id="ARBA00000142"/>
    </source>
</evidence>
<dbReference type="GeneID" id="136813108"/>
<sequence>MTETETATNSKTVAAPQKRFFRQRAHSNPLADHDFQYPLRPSEMNWHPFYPGYYEEDGTSKTEGKRRVEVLDIGCGYGGLLVSLSTLYPDTLSLGMEIRVKVSAYVNQRILSLRSQKGEHAKDYQNISIIRTNAMKYLTNFFEKGQLKKLFFLFPDPQFKRRKNKWRIISTELLSEYAYLLQEGGIVYTITDVLELNKWMHSSLANHPLFEEIPKEEYEKDPVVPLLSDSSEEGKKVTRNNGQKYLAIFRRIKDPQTSQ</sequence>
<dbReference type="HAMAP" id="MF_03055">
    <property type="entry name" value="tRNA_methyltr_TrmB_euk"/>
    <property type="match status" value="1"/>
</dbReference>
<dbReference type="EnsemblMetazoa" id="CLYHEMT000182.1">
    <property type="protein sequence ID" value="CLYHEMP000182.1"/>
    <property type="gene ID" value="CLYHEMG000182"/>
</dbReference>
<reference evidence="12" key="1">
    <citation type="submission" date="2021-01" db="UniProtKB">
        <authorList>
            <consortium name="EnsemblMetazoa"/>
        </authorList>
    </citation>
    <scope>IDENTIFICATION</scope>
</reference>
<dbReference type="InterPro" id="IPR003358">
    <property type="entry name" value="tRNA_(Gua-N-7)_MeTrfase_Trmb"/>
</dbReference>
<feature type="binding site" evidence="11">
    <location>
        <position position="153"/>
    </location>
    <ligand>
        <name>S-adenosyl-L-methionine</name>
        <dbReference type="ChEBI" id="CHEBI:59789"/>
    </ligand>
</feature>
<comment type="catalytic activity">
    <reaction evidence="1 11">
        <text>guanosine(46) in tRNA + S-adenosyl-L-methionine = N(7)-methylguanosine(46) in tRNA + S-adenosyl-L-homocysteine</text>
        <dbReference type="Rhea" id="RHEA:42708"/>
        <dbReference type="Rhea" id="RHEA-COMP:10188"/>
        <dbReference type="Rhea" id="RHEA-COMP:10189"/>
        <dbReference type="ChEBI" id="CHEBI:57856"/>
        <dbReference type="ChEBI" id="CHEBI:59789"/>
        <dbReference type="ChEBI" id="CHEBI:74269"/>
        <dbReference type="ChEBI" id="CHEBI:74480"/>
        <dbReference type="EC" id="2.1.1.33"/>
    </reaction>
</comment>
<dbReference type="GO" id="GO:0008176">
    <property type="term" value="F:tRNA (guanine(46)-N7)-methyltransferase activity"/>
    <property type="evidence" value="ECO:0007669"/>
    <property type="project" value="UniProtKB-UniRule"/>
</dbReference>
<keyword evidence="8 11" id="KW-0694">RNA-binding</keyword>
<evidence type="ECO:0000256" key="7">
    <source>
        <dbReference type="ARBA" id="ARBA00022694"/>
    </source>
</evidence>